<evidence type="ECO:0000259" key="3">
    <source>
        <dbReference type="PROSITE" id="PS50930"/>
    </source>
</evidence>
<evidence type="ECO:0000256" key="1">
    <source>
        <dbReference type="PROSITE-ProRule" id="PRU00169"/>
    </source>
</evidence>
<organism evidence="4 7">
    <name type="scientific">Pseudoduganella plicata</name>
    <dbReference type="NCBI Taxonomy" id="321984"/>
    <lineage>
        <taxon>Bacteria</taxon>
        <taxon>Pseudomonadati</taxon>
        <taxon>Pseudomonadota</taxon>
        <taxon>Betaproteobacteria</taxon>
        <taxon>Burkholderiales</taxon>
        <taxon>Oxalobacteraceae</taxon>
        <taxon>Telluria group</taxon>
        <taxon>Pseudoduganella</taxon>
    </lineage>
</organism>
<dbReference type="Pfam" id="PF00072">
    <property type="entry name" value="Response_reg"/>
    <property type="match status" value="1"/>
</dbReference>
<dbReference type="InterPro" id="IPR001789">
    <property type="entry name" value="Sig_transdc_resp-reg_receiver"/>
</dbReference>
<evidence type="ECO:0000313" key="5">
    <source>
        <dbReference type="EMBL" id="QBQ38462.1"/>
    </source>
</evidence>
<keyword evidence="4" id="KW-0238">DNA-binding</keyword>
<gene>
    <name evidence="4" type="primary">algR</name>
    <name evidence="5" type="ORF">E1742_21475</name>
    <name evidence="4" type="ORF">GCM10007388_13940</name>
</gene>
<dbReference type="GO" id="GO:0003677">
    <property type="term" value="F:DNA binding"/>
    <property type="evidence" value="ECO:0007669"/>
    <property type="project" value="UniProtKB-KW"/>
</dbReference>
<dbReference type="EMBL" id="CP038026">
    <property type="protein sequence ID" value="QBQ38462.1"/>
    <property type="molecule type" value="Genomic_DNA"/>
</dbReference>
<feature type="domain" description="Response regulatory" evidence="2">
    <location>
        <begin position="4"/>
        <end position="116"/>
    </location>
</feature>
<protein>
    <submittedName>
        <fullName evidence="4">DNA-binding response regulator</fullName>
    </submittedName>
    <submittedName>
        <fullName evidence="5">Response regulator transcription factor</fullName>
    </submittedName>
</protein>
<accession>A0A4P7BJL9</accession>
<name>A0A4P7BJL9_9BURK</name>
<feature type="modified residue" description="4-aspartylphosphate" evidence="1">
    <location>
        <position position="56"/>
    </location>
</feature>
<keyword evidence="1" id="KW-0597">Phosphoprotein</keyword>
<dbReference type="EMBL" id="BMWW01000002">
    <property type="protein sequence ID" value="GGY82268.1"/>
    <property type="molecule type" value="Genomic_DNA"/>
</dbReference>
<dbReference type="PANTHER" id="PTHR37299:SF1">
    <property type="entry name" value="STAGE 0 SPORULATION PROTEIN A HOMOLOG"/>
    <property type="match status" value="1"/>
</dbReference>
<feature type="domain" description="HTH LytTR-type" evidence="3">
    <location>
        <begin position="149"/>
        <end position="251"/>
    </location>
</feature>
<dbReference type="OrthoDB" id="8889669at2"/>
<dbReference type="SUPFAM" id="SSF52172">
    <property type="entry name" value="CheY-like"/>
    <property type="match status" value="1"/>
</dbReference>
<reference evidence="4" key="3">
    <citation type="submission" date="2022-12" db="EMBL/GenBank/DDBJ databases">
        <authorList>
            <person name="Sun Q."/>
            <person name="Kim S."/>
        </authorList>
    </citation>
    <scope>NUCLEOTIDE SEQUENCE</scope>
    <source>
        <strain evidence="4">KCTC 12344</strain>
    </source>
</reference>
<dbReference type="RefSeq" id="WP_134387163.1">
    <property type="nucleotide sequence ID" value="NZ_BMWW01000002.1"/>
</dbReference>
<evidence type="ECO:0000259" key="2">
    <source>
        <dbReference type="PROSITE" id="PS50110"/>
    </source>
</evidence>
<dbReference type="PROSITE" id="PS50930">
    <property type="entry name" value="HTH_LYTTR"/>
    <property type="match status" value="1"/>
</dbReference>
<evidence type="ECO:0000313" key="6">
    <source>
        <dbReference type="Proteomes" id="UP000294359"/>
    </source>
</evidence>
<evidence type="ECO:0000313" key="7">
    <source>
        <dbReference type="Proteomes" id="UP000619512"/>
    </source>
</evidence>
<sequence length="251" mass="28570">MNATALIADDEEPMRDMLSKRLHDCWPELSIVAAAANGVEAVALAGQHRPDIVFLDIRMPGVSGIEAARMLFNRCHIVFVTAYDQYAIDAFEHGALDYLLKPVGGERLTATVARLKSRIGRRPDDIERQLGRLLAQGAVRPARSYLHWIQAQVGNSLRMISTREILFFRADEKYTRVQTAQGEVLIRKTLKELAEELDPDEFWRIHRSTLVRVDAIAAVTRDLRGRQMVRVRHFAEELEVSRGNTHLFQQM</sequence>
<reference evidence="5 6" key="2">
    <citation type="submission" date="2019-03" db="EMBL/GenBank/DDBJ databases">
        <title>Draft Genome Sequences of Six Type Strains of the Genus Massilia.</title>
        <authorList>
            <person name="Miess H."/>
            <person name="Frediansyhah A."/>
            <person name="Gross H."/>
        </authorList>
    </citation>
    <scope>NUCLEOTIDE SEQUENCE [LARGE SCALE GENOMIC DNA]</scope>
    <source>
        <strain evidence="5 6">DSM 17505</strain>
    </source>
</reference>
<dbReference type="Proteomes" id="UP000294359">
    <property type="component" value="Chromosome"/>
</dbReference>
<dbReference type="PROSITE" id="PS50110">
    <property type="entry name" value="RESPONSE_REGULATORY"/>
    <property type="match status" value="1"/>
</dbReference>
<dbReference type="InterPro" id="IPR007492">
    <property type="entry name" value="LytTR_DNA-bd_dom"/>
</dbReference>
<reference evidence="4" key="1">
    <citation type="journal article" date="2014" name="Int. J. Syst. Evol. Microbiol.">
        <title>Complete genome sequence of Corynebacterium casei LMG S-19264T (=DSM 44701T), isolated from a smear-ripened cheese.</title>
        <authorList>
            <consortium name="US DOE Joint Genome Institute (JGI-PGF)"/>
            <person name="Walter F."/>
            <person name="Albersmeier A."/>
            <person name="Kalinowski J."/>
            <person name="Ruckert C."/>
        </authorList>
    </citation>
    <scope>NUCLEOTIDE SEQUENCE</scope>
    <source>
        <strain evidence="4">KCTC 12344</strain>
    </source>
</reference>
<dbReference type="AlphaFoldDB" id="A0A4P7BJL9"/>
<dbReference type="SMART" id="SM00448">
    <property type="entry name" value="REC"/>
    <property type="match status" value="1"/>
</dbReference>
<dbReference type="InterPro" id="IPR011006">
    <property type="entry name" value="CheY-like_superfamily"/>
</dbReference>
<keyword evidence="6" id="KW-1185">Reference proteome</keyword>
<dbReference type="Gene3D" id="3.40.50.2300">
    <property type="match status" value="1"/>
</dbReference>
<dbReference type="GO" id="GO:0000156">
    <property type="term" value="F:phosphorelay response regulator activity"/>
    <property type="evidence" value="ECO:0007669"/>
    <property type="project" value="InterPro"/>
</dbReference>
<dbReference type="SMART" id="SM00850">
    <property type="entry name" value="LytTR"/>
    <property type="match status" value="1"/>
</dbReference>
<dbReference type="InterPro" id="IPR046947">
    <property type="entry name" value="LytR-like"/>
</dbReference>
<evidence type="ECO:0000313" key="4">
    <source>
        <dbReference type="EMBL" id="GGY82268.1"/>
    </source>
</evidence>
<dbReference type="PANTHER" id="PTHR37299">
    <property type="entry name" value="TRANSCRIPTIONAL REGULATOR-RELATED"/>
    <property type="match status" value="1"/>
</dbReference>
<proteinExistence type="predicted"/>
<dbReference type="Pfam" id="PF04397">
    <property type="entry name" value="LytTR"/>
    <property type="match status" value="1"/>
</dbReference>
<dbReference type="Gene3D" id="2.40.50.1020">
    <property type="entry name" value="LytTr DNA-binding domain"/>
    <property type="match status" value="1"/>
</dbReference>
<dbReference type="Proteomes" id="UP000619512">
    <property type="component" value="Unassembled WGS sequence"/>
</dbReference>